<protein>
    <submittedName>
        <fullName evidence="1">Uncharacterized protein</fullName>
    </submittedName>
</protein>
<dbReference type="EMBL" id="CP076544">
    <property type="protein sequence ID" value="QWS33246.1"/>
    <property type="molecule type" value="Genomic_DNA"/>
</dbReference>
<proteinExistence type="predicted"/>
<evidence type="ECO:0000313" key="2">
    <source>
        <dbReference type="Proteomes" id="UP000681794"/>
    </source>
</evidence>
<accession>A0ACD1E3A7</accession>
<organism evidence="1 2">
    <name type="scientific">Curtobacterium aetherium</name>
    <dbReference type="NCBI Taxonomy" id="2841594"/>
    <lineage>
        <taxon>Bacteria</taxon>
        <taxon>Bacillati</taxon>
        <taxon>Actinomycetota</taxon>
        <taxon>Actinomycetes</taxon>
        <taxon>Micrococcales</taxon>
        <taxon>Microbacteriaceae</taxon>
        <taxon>Curtobacterium</taxon>
    </lineage>
</organism>
<keyword evidence="2" id="KW-1185">Reference proteome</keyword>
<reference evidence="1" key="1">
    <citation type="submission" date="2021-06" db="EMBL/GenBank/DDBJ databases">
        <authorList>
            <person name="Ellington A.J."/>
            <person name="Bryan N.C."/>
            <person name="Christner B.C."/>
            <person name="Reisch C.R."/>
        </authorList>
    </citation>
    <scope>NUCLEOTIDE SEQUENCE</scope>
    <source>
        <strain evidence="1">L6-1</strain>
    </source>
</reference>
<gene>
    <name evidence="1" type="ORF">KM842_13530</name>
</gene>
<dbReference type="Proteomes" id="UP000681794">
    <property type="component" value="Chromosome"/>
</dbReference>
<sequence>MAESEGLDTVLVPYAPVGPVHERLGALRSALAAEGVTLVTVRRRWDGAAWPYASRGFFPFRERIPALVRELTGG</sequence>
<evidence type="ECO:0000313" key="1">
    <source>
        <dbReference type="EMBL" id="QWS33246.1"/>
    </source>
</evidence>
<name>A0ACD1E3A7_9MICO</name>